<evidence type="ECO:0000313" key="3">
    <source>
        <dbReference type="Proteomes" id="UP000266841"/>
    </source>
</evidence>
<dbReference type="AlphaFoldDB" id="K0SLR2"/>
<feature type="compositionally biased region" description="Polar residues" evidence="1">
    <location>
        <begin position="407"/>
        <end position="416"/>
    </location>
</feature>
<accession>K0SLR2</accession>
<organism evidence="2 3">
    <name type="scientific">Thalassiosira oceanica</name>
    <name type="common">Marine diatom</name>
    <dbReference type="NCBI Taxonomy" id="159749"/>
    <lineage>
        <taxon>Eukaryota</taxon>
        <taxon>Sar</taxon>
        <taxon>Stramenopiles</taxon>
        <taxon>Ochrophyta</taxon>
        <taxon>Bacillariophyta</taxon>
        <taxon>Coscinodiscophyceae</taxon>
        <taxon>Thalassiosirophycidae</taxon>
        <taxon>Thalassiosirales</taxon>
        <taxon>Thalassiosiraceae</taxon>
        <taxon>Thalassiosira</taxon>
    </lineage>
</organism>
<sequence length="579" mass="65258">MSGSHTMMFRRAHEENLDEVVPVAVEPEAPSTVKVFDRLRRDIKALLELTSSEDPPRRRIRSKEVLVALYLPGDASGKGFGSALIRREGVEYEAGVWRCEWHDQSSNFREADNLVRRIEFLVRGGLRGAEIFIYTDNFVFESCYYKGYSKTSPELSDVILRLYKAAREGGLTLHVVWIAGTRMKEIGVDGLSRGDMLDGIMAGMDPLNLVPVAQGAGQRSCGAVTEWIRSWWKHAPDWDNTNPWGKTPLVEVTKDNMFELKDVVGSRLWALPPAAMETALEMFAEDRVAHPWNAHVFAVPQLMTHLWRHSLGKDADLSFTVTTGNHFWARAQHESLLIAVVLPLCHSPAHRGPWVLRGSEGAVNLARELERGFSLHSGRLEEVSPERNAWCGDCYEESSAVPPRLQSRGSNSTPNAGNPEGEESDLLLETKDLMRYRSGRNGDHIMGIPIECDLCHFRNMTLRNPVMSDPKDAMTLITIRRASLHALWGREPGKVQGNLSRAAEEEHHEHMWPPQLPSQYPNIHLRFRRSSNLADPKHSNELAQVCIKSHLGYTMQADQCFLTDDPNRFAYNDRPDGGC</sequence>
<protein>
    <submittedName>
        <fullName evidence="2">Uncharacterized protein</fullName>
    </submittedName>
</protein>
<dbReference type="Proteomes" id="UP000266841">
    <property type="component" value="Unassembled WGS sequence"/>
</dbReference>
<proteinExistence type="predicted"/>
<dbReference type="EMBL" id="AGNL01019345">
    <property type="protein sequence ID" value="EJK61901.1"/>
    <property type="molecule type" value="Genomic_DNA"/>
</dbReference>
<reference evidence="2 3" key="1">
    <citation type="journal article" date="2012" name="Genome Biol.">
        <title>Genome and low-iron response of an oceanic diatom adapted to chronic iron limitation.</title>
        <authorList>
            <person name="Lommer M."/>
            <person name="Specht M."/>
            <person name="Roy A.S."/>
            <person name="Kraemer L."/>
            <person name="Andreson R."/>
            <person name="Gutowska M.A."/>
            <person name="Wolf J."/>
            <person name="Bergner S.V."/>
            <person name="Schilhabel M.B."/>
            <person name="Klostermeier U.C."/>
            <person name="Beiko R.G."/>
            <person name="Rosenstiel P."/>
            <person name="Hippler M."/>
            <person name="Laroche J."/>
        </authorList>
    </citation>
    <scope>NUCLEOTIDE SEQUENCE [LARGE SCALE GENOMIC DNA]</scope>
    <source>
        <strain evidence="2 3">CCMP1005</strain>
    </source>
</reference>
<comment type="caution">
    <text evidence="2">The sequence shown here is derived from an EMBL/GenBank/DDBJ whole genome shotgun (WGS) entry which is preliminary data.</text>
</comment>
<keyword evidence="3" id="KW-1185">Reference proteome</keyword>
<name>K0SLR2_THAOC</name>
<feature type="region of interest" description="Disordered" evidence="1">
    <location>
        <begin position="400"/>
        <end position="425"/>
    </location>
</feature>
<gene>
    <name evidence="2" type="ORF">THAOC_17522</name>
</gene>
<evidence type="ECO:0000256" key="1">
    <source>
        <dbReference type="SAM" id="MobiDB-lite"/>
    </source>
</evidence>
<evidence type="ECO:0000313" key="2">
    <source>
        <dbReference type="EMBL" id="EJK61901.1"/>
    </source>
</evidence>
<dbReference type="OrthoDB" id="46137at2759"/>